<name>A0A9D4CZI7_DREPO</name>
<dbReference type="Proteomes" id="UP000828390">
    <property type="component" value="Unassembled WGS sequence"/>
</dbReference>
<dbReference type="AlphaFoldDB" id="A0A9D4CZI7"/>
<protein>
    <submittedName>
        <fullName evidence="1">Uncharacterized protein</fullName>
    </submittedName>
</protein>
<sequence>MAKDRAIDPVLLFQRFLVVSKSGDLFLEDILSNELSPHPLALFEAKNILRKADKPQIIQSMRDQAVNVSSEAVINFIPEPDCYVLDGGSLLHRLPWKRGNTNNALAESYHIDRVIHFYKFQFQIDIL</sequence>
<reference evidence="1" key="2">
    <citation type="submission" date="2020-11" db="EMBL/GenBank/DDBJ databases">
        <authorList>
            <person name="McCartney M.A."/>
            <person name="Auch B."/>
            <person name="Kono T."/>
            <person name="Mallez S."/>
            <person name="Becker A."/>
            <person name="Gohl D.M."/>
            <person name="Silverstein K.A.T."/>
            <person name="Koren S."/>
            <person name="Bechman K.B."/>
            <person name="Herman A."/>
            <person name="Abrahante J.E."/>
            <person name="Garbe J."/>
        </authorList>
    </citation>
    <scope>NUCLEOTIDE SEQUENCE</scope>
    <source>
        <strain evidence="1">Duluth1</strain>
        <tissue evidence="1">Whole animal</tissue>
    </source>
</reference>
<reference evidence="1" key="1">
    <citation type="journal article" date="2019" name="bioRxiv">
        <title>The Genome of the Zebra Mussel, Dreissena polymorpha: A Resource for Invasive Species Research.</title>
        <authorList>
            <person name="McCartney M.A."/>
            <person name="Auch B."/>
            <person name="Kono T."/>
            <person name="Mallez S."/>
            <person name="Zhang Y."/>
            <person name="Obille A."/>
            <person name="Becker A."/>
            <person name="Abrahante J.E."/>
            <person name="Garbe J."/>
            <person name="Badalamenti J.P."/>
            <person name="Herman A."/>
            <person name="Mangelson H."/>
            <person name="Liachko I."/>
            <person name="Sullivan S."/>
            <person name="Sone E.D."/>
            <person name="Koren S."/>
            <person name="Silverstein K.A.T."/>
            <person name="Beckman K.B."/>
            <person name="Gohl D.M."/>
        </authorList>
    </citation>
    <scope>NUCLEOTIDE SEQUENCE</scope>
    <source>
        <strain evidence="1">Duluth1</strain>
        <tissue evidence="1">Whole animal</tissue>
    </source>
</reference>
<dbReference type="EMBL" id="JAIWYP010000011">
    <property type="protein sequence ID" value="KAH3736112.1"/>
    <property type="molecule type" value="Genomic_DNA"/>
</dbReference>
<comment type="caution">
    <text evidence="1">The sequence shown here is derived from an EMBL/GenBank/DDBJ whole genome shotgun (WGS) entry which is preliminary data.</text>
</comment>
<organism evidence="1 2">
    <name type="scientific">Dreissena polymorpha</name>
    <name type="common">Zebra mussel</name>
    <name type="synonym">Mytilus polymorpha</name>
    <dbReference type="NCBI Taxonomy" id="45954"/>
    <lineage>
        <taxon>Eukaryota</taxon>
        <taxon>Metazoa</taxon>
        <taxon>Spiralia</taxon>
        <taxon>Lophotrochozoa</taxon>
        <taxon>Mollusca</taxon>
        <taxon>Bivalvia</taxon>
        <taxon>Autobranchia</taxon>
        <taxon>Heteroconchia</taxon>
        <taxon>Euheterodonta</taxon>
        <taxon>Imparidentia</taxon>
        <taxon>Neoheterodontei</taxon>
        <taxon>Myida</taxon>
        <taxon>Dreissenoidea</taxon>
        <taxon>Dreissenidae</taxon>
        <taxon>Dreissena</taxon>
    </lineage>
</organism>
<accession>A0A9D4CZI7</accession>
<gene>
    <name evidence="1" type="ORF">DPMN_042674</name>
</gene>
<evidence type="ECO:0000313" key="1">
    <source>
        <dbReference type="EMBL" id="KAH3736112.1"/>
    </source>
</evidence>
<evidence type="ECO:0000313" key="2">
    <source>
        <dbReference type="Proteomes" id="UP000828390"/>
    </source>
</evidence>
<keyword evidence="2" id="KW-1185">Reference proteome</keyword>
<proteinExistence type="predicted"/>